<dbReference type="Proteomes" id="UP000016932">
    <property type="component" value="Unassembled WGS sequence"/>
</dbReference>
<keyword evidence="3" id="KW-1185">Reference proteome</keyword>
<feature type="compositionally biased region" description="Basic and acidic residues" evidence="1">
    <location>
        <begin position="107"/>
        <end position="124"/>
    </location>
</feature>
<dbReference type="GeneID" id="19335316"/>
<evidence type="ECO:0000256" key="1">
    <source>
        <dbReference type="SAM" id="MobiDB-lite"/>
    </source>
</evidence>
<dbReference type="EMBL" id="KB446555">
    <property type="protein sequence ID" value="EME89169.1"/>
    <property type="molecule type" value="Genomic_DNA"/>
</dbReference>
<dbReference type="HOGENOM" id="CLU_1917980_0_0_1"/>
<dbReference type="AlphaFoldDB" id="N1Q8H7"/>
<dbReference type="OrthoDB" id="10347304at2759"/>
<evidence type="ECO:0000313" key="3">
    <source>
        <dbReference type="Proteomes" id="UP000016932"/>
    </source>
</evidence>
<evidence type="ECO:0000313" key="2">
    <source>
        <dbReference type="EMBL" id="EME89169.1"/>
    </source>
</evidence>
<reference evidence="2 3" key="1">
    <citation type="journal article" date="2012" name="PLoS Pathog.">
        <title>Diverse lifestyles and strategies of plant pathogenesis encoded in the genomes of eighteen Dothideomycetes fungi.</title>
        <authorList>
            <person name="Ohm R.A."/>
            <person name="Feau N."/>
            <person name="Henrissat B."/>
            <person name="Schoch C.L."/>
            <person name="Horwitz B.A."/>
            <person name="Barry K.W."/>
            <person name="Condon B.J."/>
            <person name="Copeland A.C."/>
            <person name="Dhillon B."/>
            <person name="Glaser F."/>
            <person name="Hesse C.N."/>
            <person name="Kosti I."/>
            <person name="LaButti K."/>
            <person name="Lindquist E.A."/>
            <person name="Lucas S."/>
            <person name="Salamov A.A."/>
            <person name="Bradshaw R.E."/>
            <person name="Ciuffetti L."/>
            <person name="Hamelin R.C."/>
            <person name="Kema G.H.J."/>
            <person name="Lawrence C."/>
            <person name="Scott J.A."/>
            <person name="Spatafora J.W."/>
            <person name="Turgeon B.G."/>
            <person name="de Wit P.J.G.M."/>
            <person name="Zhong S."/>
            <person name="Goodwin S.B."/>
            <person name="Grigoriev I.V."/>
        </authorList>
    </citation>
    <scope>NUCLEOTIDE SEQUENCE [LARGE SCALE GENOMIC DNA]</scope>
    <source>
        <strain evidence="2 3">CIRAD86</strain>
    </source>
</reference>
<organism evidence="2 3">
    <name type="scientific">Pseudocercospora fijiensis (strain CIRAD86)</name>
    <name type="common">Black leaf streak disease fungus</name>
    <name type="synonym">Mycosphaerella fijiensis</name>
    <dbReference type="NCBI Taxonomy" id="383855"/>
    <lineage>
        <taxon>Eukaryota</taxon>
        <taxon>Fungi</taxon>
        <taxon>Dikarya</taxon>
        <taxon>Ascomycota</taxon>
        <taxon>Pezizomycotina</taxon>
        <taxon>Dothideomycetes</taxon>
        <taxon>Dothideomycetidae</taxon>
        <taxon>Mycosphaerellales</taxon>
        <taxon>Mycosphaerellaceae</taxon>
        <taxon>Pseudocercospora</taxon>
    </lineage>
</organism>
<accession>N1Q8H7</accession>
<proteinExistence type="predicted"/>
<sequence length="132" mass="14755">MPSIVRSTAPWPTLTNDTCGKYIAERRVQRRTAAESSFMPRKEARVSGLQLAAALKAWDIVMYRRSSTQNSGYLHFQHAAVRQNVTFSKQIMLKVGDNSEGPDSPETEARDEIHSAQASERDGSITDEQTDL</sequence>
<dbReference type="VEuPathDB" id="FungiDB:MYCFIDRAFT_193149"/>
<dbReference type="KEGG" id="pfj:MYCFIDRAFT_193149"/>
<protein>
    <submittedName>
        <fullName evidence="2">Uncharacterized protein</fullName>
    </submittedName>
</protein>
<feature type="region of interest" description="Disordered" evidence="1">
    <location>
        <begin position="94"/>
        <end position="132"/>
    </location>
</feature>
<dbReference type="RefSeq" id="XP_007921909.1">
    <property type="nucleotide sequence ID" value="XM_007923718.1"/>
</dbReference>
<name>N1Q8H7_PSEFD</name>
<gene>
    <name evidence="2" type="ORF">MYCFIDRAFT_193149</name>
</gene>